<evidence type="ECO:0000256" key="1">
    <source>
        <dbReference type="RuleBase" id="RU368068"/>
    </source>
</evidence>
<protein>
    <recommendedName>
        <fullName evidence="1">Glutathione hydrolase</fullName>
        <ecNumber evidence="1">2.3.2.2</ecNumber>
        <ecNumber evidence="1">3.4.19.13</ecNumber>
    </recommendedName>
    <alternativeName>
        <fullName evidence="1">Gamma-glutamyltransferase</fullName>
    </alternativeName>
    <alternativeName>
        <fullName evidence="1">Gamma-glutamyltranspeptidase</fullName>
    </alternativeName>
</protein>
<dbReference type="PANTHER" id="PTHR11686:SF9">
    <property type="entry name" value="RE13973P"/>
    <property type="match status" value="1"/>
</dbReference>
<dbReference type="InterPro" id="IPR000101">
    <property type="entry name" value="GGT_peptidase"/>
</dbReference>
<dbReference type="Pfam" id="PF01019">
    <property type="entry name" value="G_glu_transpept"/>
    <property type="match status" value="1"/>
</dbReference>
<dbReference type="Gene3D" id="1.10.246.130">
    <property type="match status" value="1"/>
</dbReference>
<dbReference type="PANTHER" id="PTHR11686">
    <property type="entry name" value="GAMMA GLUTAMYL TRANSPEPTIDASE"/>
    <property type="match status" value="1"/>
</dbReference>
<comment type="pathway">
    <text evidence="1">Sulfur metabolism; glutathione metabolism.</text>
</comment>
<dbReference type="EC" id="2.3.2.2" evidence="1"/>
<comment type="catalytic activity">
    <reaction evidence="1">
        <text>glutathione + H2O = L-cysteinylglycine + L-glutamate</text>
        <dbReference type="Rhea" id="RHEA:28807"/>
        <dbReference type="ChEBI" id="CHEBI:15377"/>
        <dbReference type="ChEBI" id="CHEBI:29985"/>
        <dbReference type="ChEBI" id="CHEBI:57925"/>
        <dbReference type="ChEBI" id="CHEBI:61694"/>
        <dbReference type="EC" id="3.4.19.13"/>
    </reaction>
</comment>
<name>A0ABR3G0F7_9AGAR</name>
<dbReference type="EC" id="3.4.19.13" evidence="1"/>
<accession>A0ABR3G0F7</accession>
<evidence type="ECO:0000313" key="4">
    <source>
        <dbReference type="Proteomes" id="UP001465976"/>
    </source>
</evidence>
<comment type="catalytic activity">
    <reaction evidence="1">
        <text>an S-substituted glutathione + H2O = an S-substituted L-cysteinylglycine + L-glutamate</text>
        <dbReference type="Rhea" id="RHEA:59468"/>
        <dbReference type="ChEBI" id="CHEBI:15377"/>
        <dbReference type="ChEBI" id="CHEBI:29985"/>
        <dbReference type="ChEBI" id="CHEBI:90779"/>
        <dbReference type="ChEBI" id="CHEBI:143103"/>
        <dbReference type="EC" id="3.4.19.13"/>
    </reaction>
</comment>
<keyword evidence="1" id="KW-0378">Hydrolase</keyword>
<comment type="caution">
    <text evidence="3">The sequence shown here is derived from an EMBL/GenBank/DDBJ whole genome shotgun (WGS) entry which is preliminary data.</text>
</comment>
<keyword evidence="1" id="KW-0808">Transferase</keyword>
<proteinExistence type="predicted"/>
<sequence length="623" mass="66683">MVRLLPSHNPPSHLLPEMDPSRRQQSKAIENGRRKHAQATAKRVHPISKLLCLALAPCLAAASATSGTNNPAVLVSSRNGAVASDNRLCSDTGVQILKSGGNAVDAAVSVVLCLGVVQPFSSGLGGGGFMTIRVPTNGTNTTSEVWSVDFRETAPGLANKTMYVSTSNSSQFGGLASGVPGELRGLEAAHTRWGSLPWKNLFQPAIELADGYKIGPELAKRIPAFKDLMLNNPDWSPIWSRNGSLLKENDLYVNKNLSKTLSLIANEGPDAFYKGSIADSLVKKVQEAGGILTKADFENYTANVYQSLQGSYLGKKVHVPKAPTSGPALLHMLNIIEHYNFTERNEVNTHRLVEAEKYGFAARTRLSDPRFRNATTLGLIDEVPTKEFADAVVRNLTDDKTHDTDYYNPIFDVLTDHGTTHVAVIDQNGTVVSLTTTINLVFGSQVLDAETGIIMNDEMDDFSVPGGKANAFGLRPSPFNYPEPGKRPLSSTVPSIIENADGTIYLAVGGAGGSNILTAVFQVMLSTINQWGGNENGFNTLGEAIIGEAIEAGRVHDQLLPAQTNVDNTYPAKYIESLKAVGHNVTIVDVNTIQAVVNGITRDSNGVLYAASDSRKNGIAAGY</sequence>
<dbReference type="InterPro" id="IPR043137">
    <property type="entry name" value="GGT_ssub_C"/>
</dbReference>
<evidence type="ECO:0000256" key="2">
    <source>
        <dbReference type="SAM" id="MobiDB-lite"/>
    </source>
</evidence>
<comment type="function">
    <text evidence="1">Cleaves the gamma-glutamyl peptide bond of glutathione and glutathione conjugates.</text>
</comment>
<comment type="catalytic activity">
    <reaction evidence="1">
        <text>an N-terminal (5-L-glutamyl)-[peptide] + an alpha-amino acid = 5-L-glutamyl amino acid + an N-terminal L-alpha-aminoacyl-[peptide]</text>
        <dbReference type="Rhea" id="RHEA:23904"/>
        <dbReference type="Rhea" id="RHEA-COMP:9780"/>
        <dbReference type="Rhea" id="RHEA-COMP:9795"/>
        <dbReference type="ChEBI" id="CHEBI:77644"/>
        <dbReference type="ChEBI" id="CHEBI:78597"/>
        <dbReference type="ChEBI" id="CHEBI:78599"/>
        <dbReference type="ChEBI" id="CHEBI:78608"/>
        <dbReference type="EC" id="2.3.2.2"/>
    </reaction>
</comment>
<evidence type="ECO:0000313" key="3">
    <source>
        <dbReference type="EMBL" id="KAL0581320.1"/>
    </source>
</evidence>
<feature type="compositionally biased region" description="Low complexity" evidence="2">
    <location>
        <begin position="1"/>
        <end position="15"/>
    </location>
</feature>
<dbReference type="EMBL" id="JBAHYK010000012">
    <property type="protein sequence ID" value="KAL0581320.1"/>
    <property type="molecule type" value="Genomic_DNA"/>
</dbReference>
<dbReference type="Gene3D" id="3.60.20.40">
    <property type="match status" value="1"/>
</dbReference>
<organism evidence="3 4">
    <name type="scientific">Marasmius crinis-equi</name>
    <dbReference type="NCBI Taxonomy" id="585013"/>
    <lineage>
        <taxon>Eukaryota</taxon>
        <taxon>Fungi</taxon>
        <taxon>Dikarya</taxon>
        <taxon>Basidiomycota</taxon>
        <taxon>Agaricomycotina</taxon>
        <taxon>Agaricomycetes</taxon>
        <taxon>Agaricomycetidae</taxon>
        <taxon>Agaricales</taxon>
        <taxon>Marasmiineae</taxon>
        <taxon>Marasmiaceae</taxon>
        <taxon>Marasmius</taxon>
    </lineage>
</organism>
<gene>
    <name evidence="3" type="ORF">V5O48_000696</name>
</gene>
<feature type="region of interest" description="Disordered" evidence="2">
    <location>
        <begin position="1"/>
        <end position="25"/>
    </location>
</feature>
<dbReference type="PRINTS" id="PR01210">
    <property type="entry name" value="GGTRANSPTASE"/>
</dbReference>
<dbReference type="Proteomes" id="UP001465976">
    <property type="component" value="Unassembled WGS sequence"/>
</dbReference>
<dbReference type="SUPFAM" id="SSF56235">
    <property type="entry name" value="N-terminal nucleophile aminohydrolases (Ntn hydrolases)"/>
    <property type="match status" value="1"/>
</dbReference>
<reference evidence="3 4" key="1">
    <citation type="submission" date="2024-02" db="EMBL/GenBank/DDBJ databases">
        <title>A draft genome for the cacao thread blight pathogen Marasmius crinis-equi.</title>
        <authorList>
            <person name="Cohen S.P."/>
            <person name="Baruah I.K."/>
            <person name="Amoako-Attah I."/>
            <person name="Bukari Y."/>
            <person name="Meinhardt L.W."/>
            <person name="Bailey B.A."/>
        </authorList>
    </citation>
    <scope>NUCLEOTIDE SEQUENCE [LARGE SCALE GENOMIC DNA]</scope>
    <source>
        <strain evidence="3 4">GH-76</strain>
    </source>
</reference>
<keyword evidence="4" id="KW-1185">Reference proteome</keyword>
<keyword evidence="1" id="KW-0012">Acyltransferase</keyword>
<dbReference type="InterPro" id="IPR043138">
    <property type="entry name" value="GGT_lsub"/>
</dbReference>
<dbReference type="NCBIfam" id="TIGR00066">
    <property type="entry name" value="g_glut_trans"/>
    <property type="match status" value="1"/>
</dbReference>
<dbReference type="InterPro" id="IPR029055">
    <property type="entry name" value="Ntn_hydrolases_N"/>
</dbReference>